<name>A0A1Y2IZ72_TRAC3</name>
<dbReference type="AlphaFoldDB" id="A0A1Y2IZ72"/>
<accession>A0A1Y2IZ72</accession>
<gene>
    <name evidence="2" type="ORF">PYCCODRAFT_1065790</name>
</gene>
<reference evidence="2 3" key="1">
    <citation type="journal article" date="2015" name="Biotechnol. Biofuels">
        <title>Enhanced degradation of softwood versus hardwood by the white-rot fungus Pycnoporus coccineus.</title>
        <authorList>
            <person name="Couturier M."/>
            <person name="Navarro D."/>
            <person name="Chevret D."/>
            <person name="Henrissat B."/>
            <person name="Piumi F."/>
            <person name="Ruiz-Duenas F.J."/>
            <person name="Martinez A.T."/>
            <person name="Grigoriev I.V."/>
            <person name="Riley R."/>
            <person name="Lipzen A."/>
            <person name="Berrin J.G."/>
            <person name="Master E.R."/>
            <person name="Rosso M.N."/>
        </authorList>
    </citation>
    <scope>NUCLEOTIDE SEQUENCE [LARGE SCALE GENOMIC DNA]</scope>
    <source>
        <strain evidence="2 3">BRFM310</strain>
    </source>
</reference>
<sequence length="132" mass="14839">MNDTRACHVHNASLSGKQPTALDSVLLHPTLTAELSLDRSRACRSTSRLKKDRALYICGTLVAAFMVWWLVAAWCATGIFRGDRVSGIVARQHGRRLAHRCAIGEKEHMFLSRHNGAHYRPPYPSCFRLSRP</sequence>
<dbReference type="EMBL" id="KZ084091">
    <property type="protein sequence ID" value="OSD05973.1"/>
    <property type="molecule type" value="Genomic_DNA"/>
</dbReference>
<keyword evidence="1" id="KW-0812">Transmembrane</keyword>
<keyword evidence="1" id="KW-0472">Membrane</keyword>
<protein>
    <submittedName>
        <fullName evidence="2">Uncharacterized protein</fullName>
    </submittedName>
</protein>
<evidence type="ECO:0000313" key="2">
    <source>
        <dbReference type="EMBL" id="OSD05973.1"/>
    </source>
</evidence>
<organism evidence="2 3">
    <name type="scientific">Trametes coccinea (strain BRFM310)</name>
    <name type="common">Pycnoporus coccineus</name>
    <dbReference type="NCBI Taxonomy" id="1353009"/>
    <lineage>
        <taxon>Eukaryota</taxon>
        <taxon>Fungi</taxon>
        <taxon>Dikarya</taxon>
        <taxon>Basidiomycota</taxon>
        <taxon>Agaricomycotina</taxon>
        <taxon>Agaricomycetes</taxon>
        <taxon>Polyporales</taxon>
        <taxon>Polyporaceae</taxon>
        <taxon>Trametes</taxon>
    </lineage>
</organism>
<feature type="transmembrane region" description="Helical" evidence="1">
    <location>
        <begin position="54"/>
        <end position="74"/>
    </location>
</feature>
<evidence type="ECO:0000313" key="3">
    <source>
        <dbReference type="Proteomes" id="UP000193067"/>
    </source>
</evidence>
<dbReference type="Proteomes" id="UP000193067">
    <property type="component" value="Unassembled WGS sequence"/>
</dbReference>
<proteinExistence type="predicted"/>
<evidence type="ECO:0000256" key="1">
    <source>
        <dbReference type="SAM" id="Phobius"/>
    </source>
</evidence>
<keyword evidence="1" id="KW-1133">Transmembrane helix</keyword>
<keyword evidence="3" id="KW-1185">Reference proteome</keyword>